<keyword evidence="1" id="KW-0732">Signal</keyword>
<reference evidence="2" key="2">
    <citation type="journal article" date="2022" name="Microb. Genom.">
        <title>A chromosome-scale genome assembly of the tomato pathogen Cladosporium fulvum reveals a compartmentalized genome architecture and the presence of a dispensable chromosome.</title>
        <authorList>
            <person name="Zaccaron A.Z."/>
            <person name="Chen L.H."/>
            <person name="Samaras A."/>
            <person name="Stergiopoulos I."/>
        </authorList>
    </citation>
    <scope>NUCLEOTIDE SEQUENCE</scope>
    <source>
        <strain evidence="2">Race5_Kim</strain>
    </source>
</reference>
<feature type="signal peptide" evidence="1">
    <location>
        <begin position="1"/>
        <end position="21"/>
    </location>
</feature>
<proteinExistence type="predicted"/>
<sequence length="297" mass="33044">MRPRTAAGLVVGLVAQVLATAKLPPANEGQTFAFDTVFGVDFSTDANGGCKSHKDKLQTSHVEAISTLTAAKGSIDWLSQHKKAPSSSNKELYNNWLRVRQTYQKVLGTDPWTAAGGLAQEVNAVRQTFEKYLSRLQVPEKTTTPKYHIRCRDDWIKFLKPTDPDPREAGKPDAKQYTLAKRMISKVNHFLKLRSNVYDVVRAVVLKAMVSVLYSEPEASTTSRFISSLQYCRCDSTAQLRAVTMCELASTRVRLAKYVQPAAGSPAGKPEARLASYDTIDKRDVYDSKRYEGFELA</sequence>
<gene>
    <name evidence="2" type="ORF">CLAFUR5_11230</name>
</gene>
<dbReference type="EMBL" id="CP090170">
    <property type="protein sequence ID" value="UJO21266.1"/>
    <property type="molecule type" value="Genomic_DNA"/>
</dbReference>
<keyword evidence="3" id="KW-1185">Reference proteome</keyword>
<dbReference type="AlphaFoldDB" id="A0A9Q8USX9"/>
<dbReference type="GeneID" id="71991108"/>
<feature type="chain" id="PRO_5040216511" evidence="1">
    <location>
        <begin position="22"/>
        <end position="297"/>
    </location>
</feature>
<evidence type="ECO:0000256" key="1">
    <source>
        <dbReference type="SAM" id="SignalP"/>
    </source>
</evidence>
<reference evidence="2" key="1">
    <citation type="submission" date="2021-12" db="EMBL/GenBank/DDBJ databases">
        <authorList>
            <person name="Zaccaron A."/>
            <person name="Stergiopoulos I."/>
        </authorList>
    </citation>
    <scope>NUCLEOTIDE SEQUENCE</scope>
    <source>
        <strain evidence="2">Race5_Kim</strain>
    </source>
</reference>
<organism evidence="2 3">
    <name type="scientific">Passalora fulva</name>
    <name type="common">Tomato leaf mold</name>
    <name type="synonym">Cladosporium fulvum</name>
    <dbReference type="NCBI Taxonomy" id="5499"/>
    <lineage>
        <taxon>Eukaryota</taxon>
        <taxon>Fungi</taxon>
        <taxon>Dikarya</taxon>
        <taxon>Ascomycota</taxon>
        <taxon>Pezizomycotina</taxon>
        <taxon>Dothideomycetes</taxon>
        <taxon>Dothideomycetidae</taxon>
        <taxon>Mycosphaerellales</taxon>
        <taxon>Mycosphaerellaceae</taxon>
        <taxon>Fulvia</taxon>
    </lineage>
</organism>
<dbReference type="Proteomes" id="UP000756132">
    <property type="component" value="Chromosome 8"/>
</dbReference>
<name>A0A9Q8USX9_PASFU</name>
<evidence type="ECO:0000313" key="2">
    <source>
        <dbReference type="EMBL" id="UJO21266.1"/>
    </source>
</evidence>
<evidence type="ECO:0000313" key="3">
    <source>
        <dbReference type="Proteomes" id="UP000756132"/>
    </source>
</evidence>
<dbReference type="KEGG" id="ffu:CLAFUR5_11230"/>
<protein>
    <submittedName>
        <fullName evidence="2">Uncharacterized protein</fullName>
    </submittedName>
</protein>
<accession>A0A9Q8USX9</accession>
<dbReference type="RefSeq" id="XP_047765632.1">
    <property type="nucleotide sequence ID" value="XM_047910378.1"/>
</dbReference>